<accession>A0AC61Y6H1</accession>
<comment type="caution">
    <text evidence="1">The sequence shown here is derived from an EMBL/GenBank/DDBJ whole genome shotgun (WGS) entry which is preliminary data.</text>
</comment>
<evidence type="ECO:0000313" key="1">
    <source>
        <dbReference type="EMBL" id="VVV00082.1"/>
    </source>
</evidence>
<reference evidence="1" key="1">
    <citation type="submission" date="2019-09" db="EMBL/GenBank/DDBJ databases">
        <authorList>
            <person name="Rodrigo-Torres L."/>
            <person name="Arahal R. D."/>
            <person name="Lucena T."/>
        </authorList>
    </citation>
    <scope>NUCLEOTIDE SEQUENCE</scope>
    <source>
        <strain evidence="1">ISS653</strain>
    </source>
</reference>
<evidence type="ECO:0000313" key="2">
    <source>
        <dbReference type="Proteomes" id="UP000356253"/>
    </source>
</evidence>
<dbReference type="Proteomes" id="UP000356253">
    <property type="component" value="Unassembled WGS sequence"/>
</dbReference>
<sequence>MKHFFKLTTIVSLLFVGSLQAQMTILDEEGNLIEDGTQFSFQTTDENPAKLHFYIKNEFSNQIEVKAKITEMIASDGTNVQFCMGECLFSISEGTEVPENGTFTVEANSTTSGPGTYFWNRDDSNNVITYRFKIYQVDGLGNETGEPTNINYVYDPNLSTDKNSLSSTKIYPTVASSIININLKENATAEIFNLQGKLVQTLQLKESLSSIDVSTFSSGIYLIKLKGESNYTATKKFVKK</sequence>
<name>A0AC61Y6H1_9FLAO</name>
<organism evidence="1 2">
    <name type="scientific">Mesonia oceanica</name>
    <dbReference type="NCBI Taxonomy" id="2687242"/>
    <lineage>
        <taxon>Bacteria</taxon>
        <taxon>Pseudomonadati</taxon>
        <taxon>Bacteroidota</taxon>
        <taxon>Flavobacteriia</taxon>
        <taxon>Flavobacteriales</taxon>
        <taxon>Flavobacteriaceae</taxon>
        <taxon>Mesonia</taxon>
    </lineage>
</organism>
<proteinExistence type="predicted"/>
<protein>
    <submittedName>
        <fullName evidence="1">Uncharacterized protein</fullName>
    </submittedName>
</protein>
<gene>
    <name evidence="1" type="ORF">FVB9532_01347</name>
</gene>
<dbReference type="EMBL" id="CABVMM010000004">
    <property type="protein sequence ID" value="VVV00082.1"/>
    <property type="molecule type" value="Genomic_DNA"/>
</dbReference>
<keyword evidence="2" id="KW-1185">Reference proteome</keyword>